<gene>
    <name evidence="2" type="ORF">MSZNOR_3445</name>
</gene>
<evidence type="ECO:0000313" key="2">
    <source>
        <dbReference type="EMBL" id="CAI8901328.1"/>
    </source>
</evidence>
<feature type="region of interest" description="Disordered" evidence="1">
    <location>
        <begin position="1"/>
        <end position="88"/>
    </location>
</feature>
<proteinExistence type="predicted"/>
<accession>A0ABM9I5A1</accession>
<sequence>MLRGRHLGTGQICRDARGDGRDGADLQLSAAQQPMQRLQPDADPAARVERMSDRTGREASGLGAYQQRFDSPRDDPWLTKTAGRPATS</sequence>
<dbReference type="Proteomes" id="UP001162030">
    <property type="component" value="Chromosome"/>
</dbReference>
<evidence type="ECO:0000313" key="3">
    <source>
        <dbReference type="Proteomes" id="UP001162030"/>
    </source>
</evidence>
<keyword evidence="3" id="KW-1185">Reference proteome</keyword>
<feature type="compositionally biased region" description="Basic and acidic residues" evidence="1">
    <location>
        <begin position="44"/>
        <end position="57"/>
    </location>
</feature>
<organism evidence="2 3">
    <name type="scientific">Methylocaldum szegediense</name>
    <dbReference type="NCBI Taxonomy" id="73780"/>
    <lineage>
        <taxon>Bacteria</taxon>
        <taxon>Pseudomonadati</taxon>
        <taxon>Pseudomonadota</taxon>
        <taxon>Gammaproteobacteria</taxon>
        <taxon>Methylococcales</taxon>
        <taxon>Methylococcaceae</taxon>
        <taxon>Methylocaldum</taxon>
    </lineage>
</organism>
<name>A0ABM9I5A1_9GAMM</name>
<feature type="compositionally biased region" description="Basic and acidic residues" evidence="1">
    <location>
        <begin position="14"/>
        <end position="24"/>
    </location>
</feature>
<evidence type="ECO:0000256" key="1">
    <source>
        <dbReference type="SAM" id="MobiDB-lite"/>
    </source>
</evidence>
<protein>
    <submittedName>
        <fullName evidence="2">Uncharacterized protein</fullName>
    </submittedName>
</protein>
<dbReference type="EMBL" id="OX458333">
    <property type="protein sequence ID" value="CAI8901328.1"/>
    <property type="molecule type" value="Genomic_DNA"/>
</dbReference>
<reference evidence="2 3" key="1">
    <citation type="submission" date="2023-03" db="EMBL/GenBank/DDBJ databases">
        <authorList>
            <person name="Pearce D."/>
        </authorList>
    </citation>
    <scope>NUCLEOTIDE SEQUENCE [LARGE SCALE GENOMIC DNA]</scope>
    <source>
        <strain evidence="2">Msz</strain>
    </source>
</reference>